<dbReference type="PROSITE" id="PS51866">
    <property type="entry name" value="MOP"/>
    <property type="match status" value="1"/>
</dbReference>
<dbReference type="SUPFAM" id="SSF50331">
    <property type="entry name" value="MOP-like"/>
    <property type="match status" value="1"/>
</dbReference>
<gene>
    <name evidence="4" type="ORF">Pen02_82020</name>
</gene>
<proteinExistence type="predicted"/>
<evidence type="ECO:0000256" key="1">
    <source>
        <dbReference type="ARBA" id="ARBA00022505"/>
    </source>
</evidence>
<dbReference type="Proteomes" id="UP000646749">
    <property type="component" value="Unassembled WGS sequence"/>
</dbReference>
<protein>
    <recommendedName>
        <fullName evidence="3">Mop domain-containing protein</fullName>
    </recommendedName>
</protein>
<keyword evidence="1 2" id="KW-0500">Molybdenum</keyword>
<sequence length="117" mass="12173">MLRGEVFVAFPPSAVALHLERPDGSPRNTWAATVTGIQRHGGNLRVQVAGPVEVAADITPAAAAQLRLAAGQPVWVAVKATETRAYPAATNALLDRVPLQPAAVDAHGLPTEPGDTR</sequence>
<reference evidence="4 5" key="1">
    <citation type="submission" date="2021-01" db="EMBL/GenBank/DDBJ databases">
        <title>Whole genome shotgun sequence of Plantactinospora endophytica NBRC 110450.</title>
        <authorList>
            <person name="Komaki H."/>
            <person name="Tamura T."/>
        </authorList>
    </citation>
    <scope>NUCLEOTIDE SEQUENCE [LARGE SCALE GENOMIC DNA]</scope>
    <source>
        <strain evidence="4 5">NBRC 110450</strain>
    </source>
</reference>
<dbReference type="InterPro" id="IPR008995">
    <property type="entry name" value="Mo/tungstate-bd_C_term_dom"/>
</dbReference>
<evidence type="ECO:0000313" key="4">
    <source>
        <dbReference type="EMBL" id="GIG93266.1"/>
    </source>
</evidence>
<evidence type="ECO:0000313" key="5">
    <source>
        <dbReference type="Proteomes" id="UP000646749"/>
    </source>
</evidence>
<evidence type="ECO:0000259" key="3">
    <source>
        <dbReference type="PROSITE" id="PS51866"/>
    </source>
</evidence>
<keyword evidence="5" id="KW-1185">Reference proteome</keyword>
<evidence type="ECO:0000256" key="2">
    <source>
        <dbReference type="PROSITE-ProRule" id="PRU01213"/>
    </source>
</evidence>
<name>A0ABQ4EEW6_9ACTN</name>
<dbReference type="Gene3D" id="2.40.50.100">
    <property type="match status" value="1"/>
</dbReference>
<dbReference type="Pfam" id="PF03459">
    <property type="entry name" value="TOBE"/>
    <property type="match status" value="1"/>
</dbReference>
<feature type="domain" description="Mop" evidence="3">
    <location>
        <begin position="23"/>
        <end position="87"/>
    </location>
</feature>
<dbReference type="EMBL" id="BONW01000056">
    <property type="protein sequence ID" value="GIG93266.1"/>
    <property type="molecule type" value="Genomic_DNA"/>
</dbReference>
<organism evidence="4 5">
    <name type="scientific">Plantactinospora endophytica</name>
    <dbReference type="NCBI Taxonomy" id="673535"/>
    <lineage>
        <taxon>Bacteria</taxon>
        <taxon>Bacillati</taxon>
        <taxon>Actinomycetota</taxon>
        <taxon>Actinomycetes</taxon>
        <taxon>Micromonosporales</taxon>
        <taxon>Micromonosporaceae</taxon>
        <taxon>Plantactinospora</taxon>
    </lineage>
</organism>
<dbReference type="InterPro" id="IPR004606">
    <property type="entry name" value="Mop_domain"/>
</dbReference>
<accession>A0ABQ4EEW6</accession>
<dbReference type="InterPro" id="IPR005116">
    <property type="entry name" value="Transp-assoc_OB_typ1"/>
</dbReference>
<comment type="caution">
    <text evidence="4">The sequence shown here is derived from an EMBL/GenBank/DDBJ whole genome shotgun (WGS) entry which is preliminary data.</text>
</comment>